<proteinExistence type="inferred from homology"/>
<keyword evidence="5 7" id="KW-0408">Iron</keyword>
<name>A0ABY9V8G8_9ACTN</name>
<protein>
    <submittedName>
        <fullName evidence="8">Cytochrome P450</fullName>
    </submittedName>
</protein>
<evidence type="ECO:0000313" key="8">
    <source>
        <dbReference type="EMBL" id="WNF01129.1"/>
    </source>
</evidence>
<dbReference type="Gene3D" id="1.10.630.10">
    <property type="entry name" value="Cytochrome P450"/>
    <property type="match status" value="1"/>
</dbReference>
<comment type="similarity">
    <text evidence="1 7">Belongs to the cytochrome P450 family.</text>
</comment>
<dbReference type="CDD" id="cd11049">
    <property type="entry name" value="CYP170A1-like"/>
    <property type="match status" value="1"/>
</dbReference>
<keyword evidence="2 7" id="KW-0349">Heme</keyword>
<gene>
    <name evidence="8" type="ORF">PS467_40195</name>
</gene>
<dbReference type="InterPro" id="IPR036396">
    <property type="entry name" value="Cyt_P450_sf"/>
</dbReference>
<keyword evidence="9" id="KW-1185">Reference proteome</keyword>
<dbReference type="Pfam" id="PF00067">
    <property type="entry name" value="p450"/>
    <property type="match status" value="1"/>
</dbReference>
<dbReference type="PRINTS" id="PR00465">
    <property type="entry name" value="EP450IV"/>
</dbReference>
<dbReference type="PANTHER" id="PTHR24291:SF50">
    <property type="entry name" value="BIFUNCTIONAL ALBAFLAVENONE MONOOXYGENASE_TERPENE SYNTHASE"/>
    <property type="match status" value="1"/>
</dbReference>
<reference evidence="8 9" key="1">
    <citation type="submission" date="2023-02" db="EMBL/GenBank/DDBJ databases">
        <title>Streptomyces sp. SCA4-21 with antifungal activity against Fusarium oxysporum f. sp. cubense, Streptomyces sp. SCA2-17 with antifungal activity against Fusarium oxysporum f. sp. cubense.</title>
        <authorList>
            <person name="Qi D."/>
        </authorList>
    </citation>
    <scope>NUCLEOTIDE SEQUENCE [LARGE SCALE GENOMIC DNA]</scope>
    <source>
        <strain evidence="8 9">SCA4-21</strain>
    </source>
</reference>
<dbReference type="InterPro" id="IPR002403">
    <property type="entry name" value="Cyt_P450_E_grp-IV"/>
</dbReference>
<sequence>MATTIPQAPGAIPLIGNSVQLLRDPIEFLKSLPASEDLVQIRIGPMKAIVLLDRELTQEVLRDDRTFDKGGPFFDRLREIMGNGLGTSPRDVHRRQRRMIQPAFHTSRMPGYANIMGEQIAAVTGSWRDGQVIDGYSEMLTITAKVVLATMFSDSMSPDLVRETTENFVTIVRTMYKRMIMPPPLDKLPLPDKRRYDACRAFVKDTVNSIVAERRASGEDRGDLLSVLLSERDDAGEGLTGSEIHDHLCTFFLAGVMTTASALSWTLHLLTQHRDVQSQLQAEMNAVLKGADPTFEDLRSLDVTKRVIAESLRLWSPGWFVTRVSTTESVLAGHTIPAGTTIIYSPYMIHRDGDVYPDPESYDPDRWLPERAADVPRNAHIPFGEGPRKCIADIFSLTQSSLVISSIAAKWDLEPASSEPVRPALGAVLAPRGLRIRVTSRA</sequence>
<dbReference type="PROSITE" id="PS00086">
    <property type="entry name" value="CYTOCHROME_P450"/>
    <property type="match status" value="1"/>
</dbReference>
<dbReference type="EMBL" id="CP117522">
    <property type="protein sequence ID" value="WNF01129.1"/>
    <property type="molecule type" value="Genomic_DNA"/>
</dbReference>
<dbReference type="SUPFAM" id="SSF48264">
    <property type="entry name" value="Cytochrome P450"/>
    <property type="match status" value="1"/>
</dbReference>
<keyword evidence="6 7" id="KW-0503">Monooxygenase</keyword>
<accession>A0ABY9V8G8</accession>
<dbReference type="Proteomes" id="UP001305606">
    <property type="component" value="Chromosome"/>
</dbReference>
<evidence type="ECO:0000256" key="6">
    <source>
        <dbReference type="ARBA" id="ARBA00023033"/>
    </source>
</evidence>
<dbReference type="InterPro" id="IPR050196">
    <property type="entry name" value="Cytochrome_P450_Monoox"/>
</dbReference>
<evidence type="ECO:0000256" key="2">
    <source>
        <dbReference type="ARBA" id="ARBA00022617"/>
    </source>
</evidence>
<evidence type="ECO:0000256" key="4">
    <source>
        <dbReference type="ARBA" id="ARBA00023002"/>
    </source>
</evidence>
<organism evidence="8 9">
    <name type="scientific">Streptomyces luomodiensis</name>
    <dbReference type="NCBI Taxonomy" id="3026192"/>
    <lineage>
        <taxon>Bacteria</taxon>
        <taxon>Bacillati</taxon>
        <taxon>Actinomycetota</taxon>
        <taxon>Actinomycetes</taxon>
        <taxon>Kitasatosporales</taxon>
        <taxon>Streptomycetaceae</taxon>
        <taxon>Streptomyces</taxon>
    </lineage>
</organism>
<keyword evidence="3 7" id="KW-0479">Metal-binding</keyword>
<dbReference type="InterPro" id="IPR017972">
    <property type="entry name" value="Cyt_P450_CS"/>
</dbReference>
<evidence type="ECO:0000256" key="1">
    <source>
        <dbReference type="ARBA" id="ARBA00010617"/>
    </source>
</evidence>
<evidence type="ECO:0000256" key="3">
    <source>
        <dbReference type="ARBA" id="ARBA00022723"/>
    </source>
</evidence>
<dbReference type="RefSeq" id="WP_311039454.1">
    <property type="nucleotide sequence ID" value="NZ_CP117522.1"/>
</dbReference>
<evidence type="ECO:0000256" key="5">
    <source>
        <dbReference type="ARBA" id="ARBA00023004"/>
    </source>
</evidence>
<evidence type="ECO:0000256" key="7">
    <source>
        <dbReference type="RuleBase" id="RU000461"/>
    </source>
</evidence>
<dbReference type="PANTHER" id="PTHR24291">
    <property type="entry name" value="CYTOCHROME P450 FAMILY 4"/>
    <property type="match status" value="1"/>
</dbReference>
<dbReference type="PRINTS" id="PR00385">
    <property type="entry name" value="P450"/>
</dbReference>
<evidence type="ECO:0000313" key="9">
    <source>
        <dbReference type="Proteomes" id="UP001305606"/>
    </source>
</evidence>
<keyword evidence="4 7" id="KW-0560">Oxidoreductase</keyword>
<dbReference type="InterPro" id="IPR001128">
    <property type="entry name" value="Cyt_P450"/>
</dbReference>